<evidence type="ECO:0000313" key="8">
    <source>
        <dbReference type="Proteomes" id="UP000250642"/>
    </source>
</evidence>
<dbReference type="RefSeq" id="WP_113054375.1">
    <property type="nucleotide sequence ID" value="NZ_QEVW01000012.1"/>
</dbReference>
<dbReference type="InterPro" id="IPR051313">
    <property type="entry name" value="Bact_iron-sidero_bind"/>
</dbReference>
<feature type="coiled-coil region" evidence="5">
    <location>
        <begin position="169"/>
        <end position="196"/>
    </location>
</feature>
<evidence type="ECO:0000256" key="2">
    <source>
        <dbReference type="ARBA" id="ARBA00008814"/>
    </source>
</evidence>
<sequence>MKRLTGLILTVILLAGGILAGCSETPVAVTPEASKIEGEGWPRTIADASDNGVVLERRPERIAVLHPLYLDYFFALDTPPIASISAAEAMEKFATLQPYAGSADIIDLGSDSANLEKIIEAQPDVIVTFKGSVDTIYDELNKIAPVILIDYTDTWENTTMLLAEVVGKEELAEQLIKETQEMIAKTKDQLGTLEDKTFALLRVDGKANFNAQGSKNTMYYNQTAGFGLLAPKGYPEGGEALTLEGLYDMNPDYIIIQHDIDVAKAAVKEKESSKVWNSLEAVKNNHVLIFDNSLNSASVLAVRLASEYFLKMAEQ</sequence>
<dbReference type="Gene3D" id="3.40.50.1980">
    <property type="entry name" value="Nitrogenase molybdenum iron protein domain"/>
    <property type="match status" value="2"/>
</dbReference>
<evidence type="ECO:0000259" key="6">
    <source>
        <dbReference type="PROSITE" id="PS50983"/>
    </source>
</evidence>
<gene>
    <name evidence="7" type="ORF">DC345_18865</name>
</gene>
<keyword evidence="3" id="KW-0813">Transport</keyword>
<keyword evidence="4" id="KW-0732">Signal</keyword>
<dbReference type="AlphaFoldDB" id="A0A329QNI7"/>
<dbReference type="PANTHER" id="PTHR30532">
    <property type="entry name" value="IRON III DICITRATE-BINDING PERIPLASMIC PROTEIN"/>
    <property type="match status" value="1"/>
</dbReference>
<dbReference type="PROSITE" id="PS51257">
    <property type="entry name" value="PROKAR_LIPOPROTEIN"/>
    <property type="match status" value="1"/>
</dbReference>
<name>A0A329QNI7_9BACL</name>
<comment type="caution">
    <text evidence="7">The sequence shown here is derived from an EMBL/GenBank/DDBJ whole genome shotgun (WGS) entry which is preliminary data.</text>
</comment>
<dbReference type="PANTHER" id="PTHR30532:SF24">
    <property type="entry name" value="FERRIC ENTEROBACTIN-BINDING PERIPLASMIC PROTEIN FEPB"/>
    <property type="match status" value="1"/>
</dbReference>
<dbReference type="InterPro" id="IPR002491">
    <property type="entry name" value="ABC_transptr_periplasmic_BD"/>
</dbReference>
<evidence type="ECO:0000256" key="3">
    <source>
        <dbReference type="ARBA" id="ARBA00022448"/>
    </source>
</evidence>
<comment type="similarity">
    <text evidence="2">Belongs to the bacterial solute-binding protein 8 family.</text>
</comment>
<evidence type="ECO:0000313" key="7">
    <source>
        <dbReference type="EMBL" id="RAW13421.1"/>
    </source>
</evidence>
<protein>
    <submittedName>
        <fullName evidence="7">Ferrichrome ABC transporter</fullName>
    </submittedName>
</protein>
<evidence type="ECO:0000256" key="1">
    <source>
        <dbReference type="ARBA" id="ARBA00004196"/>
    </source>
</evidence>
<dbReference type="GO" id="GO:0030288">
    <property type="term" value="C:outer membrane-bounded periplasmic space"/>
    <property type="evidence" value="ECO:0007669"/>
    <property type="project" value="TreeGrafter"/>
</dbReference>
<comment type="subcellular location">
    <subcellularLocation>
        <location evidence="1">Cell envelope</location>
    </subcellularLocation>
</comment>
<feature type="domain" description="Fe/B12 periplasmic-binding" evidence="6">
    <location>
        <begin position="61"/>
        <end position="315"/>
    </location>
</feature>
<dbReference type="EMBL" id="QEVW01000012">
    <property type="protein sequence ID" value="RAW13421.1"/>
    <property type="molecule type" value="Genomic_DNA"/>
</dbReference>
<organism evidence="7 8">
    <name type="scientific">Paenibacillus taichungensis</name>
    <dbReference type="NCBI Taxonomy" id="484184"/>
    <lineage>
        <taxon>Bacteria</taxon>
        <taxon>Bacillati</taxon>
        <taxon>Bacillota</taxon>
        <taxon>Bacilli</taxon>
        <taxon>Bacillales</taxon>
        <taxon>Paenibacillaceae</taxon>
        <taxon>Paenibacillus</taxon>
    </lineage>
</organism>
<dbReference type="Proteomes" id="UP000250642">
    <property type="component" value="Unassembled WGS sequence"/>
</dbReference>
<evidence type="ECO:0000256" key="5">
    <source>
        <dbReference type="SAM" id="Coils"/>
    </source>
</evidence>
<dbReference type="SUPFAM" id="SSF53807">
    <property type="entry name" value="Helical backbone' metal receptor"/>
    <property type="match status" value="1"/>
</dbReference>
<keyword evidence="5" id="KW-0175">Coiled coil</keyword>
<reference evidence="7 8" key="1">
    <citation type="submission" date="2018-04" db="EMBL/GenBank/DDBJ databases">
        <title>Paenibacillus taichungensis Genome sequencing and assembly.</title>
        <authorList>
            <person name="Xu J."/>
            <person name="Rensing C."/>
            <person name="Mazhar H.S."/>
        </authorList>
    </citation>
    <scope>NUCLEOTIDE SEQUENCE [LARGE SCALE GENOMIC DNA]</scope>
    <source>
        <strain evidence="7 8">NC1</strain>
    </source>
</reference>
<evidence type="ECO:0000256" key="4">
    <source>
        <dbReference type="ARBA" id="ARBA00022729"/>
    </source>
</evidence>
<accession>A0A329QNI7</accession>
<dbReference type="PROSITE" id="PS50983">
    <property type="entry name" value="FE_B12_PBP"/>
    <property type="match status" value="1"/>
</dbReference>
<dbReference type="Pfam" id="PF01497">
    <property type="entry name" value="Peripla_BP_2"/>
    <property type="match status" value="1"/>
</dbReference>
<dbReference type="GO" id="GO:1901678">
    <property type="term" value="P:iron coordination entity transport"/>
    <property type="evidence" value="ECO:0007669"/>
    <property type="project" value="UniProtKB-ARBA"/>
</dbReference>
<proteinExistence type="inferred from homology"/>